<dbReference type="EMBL" id="JARKIK010000020">
    <property type="protein sequence ID" value="KAK8745160.1"/>
    <property type="molecule type" value="Genomic_DNA"/>
</dbReference>
<sequence length="923" mass="102680">MINAPSRRMSLRRKRNNKGTDGTGSPVSKKSSPLMDSMNDEVPANVADSQVYKSRRLRNQPTNNDHSSCINNDEQSFHTPIKRQQPREFEHQQQHSPDVPFMSSQLCGTQECEVVWDCNSPGFSKDDLKRMPGGGAGEGYTAETPVAFVVPTPHRLFPRARGRPPPTSSCKNTTAQLEELLDQLTSKENKSERIHVEDLPPLDFKSQRESSGDDSDPVLDEDSTSSTLPLPGLIKHALSQPFDVGDGNDKNEEQLMVPEVKDMNLTSDQDDSLWGDDLNIGICDISEINIVSDTDTRHFVKEKVSVALEKDKVNIGDDVKDVSNVSVDIFDDDLFNDSVIKTTQALEEAMAKKDSGILFTDVDNRNSQESEQRNNLSGYVNISKDKTNQKDVDYKICLNTDHIISGNSSIRHISNVTSINRNSSSVTQSAIVHYNSANNNINKNTTCQTFSNIKVNSSCNQSKSSASSIYNKNIDNHISGDESSCSPVIGKTLISPTNNLQRRVRSSFQLGRIVSDSLKNPLNNTLESNSHVYSVNASKFINKTPINESGFENIGSKNISDNSVHKTAIANIESKGIQNVHVIHPIANEETCQATKAPSIKIKSPSASNYHSVFSNIPSKKSSSDCSNQVGRLTSTGQTARGPIMRSHSTDNAKVTVDLPSVTQRSKSSMDGDVSREFGEDDEFFKSLLSDLPEDEELFKIASYHPQSSVQKCRISVPPQSDECSVNIVKFPENFNSDKPLREENPAVSSHAYIKDEVKTSRQKSVVQAYKTLKTSLKHSHSLTEGRRDQRYFNHTTQASNLHNPRLDTSKMSVNMENSRDDVQNVEKKVDNKASKQNSLTAPQLYTSDILDDDLFEDDVLTLIDEVESQYGSQKAQSEMSNSQQSLSQSLRCTQDEIDRKKEAARRLREEKLKLRSQPIQYS</sequence>
<feature type="region of interest" description="Disordered" evidence="1">
    <location>
        <begin position="1"/>
        <end position="74"/>
    </location>
</feature>
<feature type="compositionally biased region" description="Basic and acidic residues" evidence="1">
    <location>
        <begin position="782"/>
        <end position="792"/>
    </location>
</feature>
<dbReference type="Proteomes" id="UP001445076">
    <property type="component" value="Unassembled WGS sequence"/>
</dbReference>
<proteinExistence type="predicted"/>
<feature type="compositionally biased region" description="Polar residues" evidence="1">
    <location>
        <begin position="621"/>
        <end position="639"/>
    </location>
</feature>
<reference evidence="2" key="2">
    <citation type="submission" date="2024-01" db="EMBL/GenBank/DDBJ databases">
        <authorList>
            <person name="He J."/>
            <person name="Wang M."/>
            <person name="Zheng J."/>
            <person name="Liu Z."/>
        </authorList>
    </citation>
    <scope>NUCLEOTIDE SEQUENCE</scope>
    <source>
        <strain evidence="2">ZL_2023a</strain>
        <tissue evidence="2">Muscle</tissue>
    </source>
</reference>
<feature type="compositionally biased region" description="Polar residues" evidence="1">
    <location>
        <begin position="793"/>
        <end position="803"/>
    </location>
</feature>
<feature type="region of interest" description="Disordered" evidence="1">
    <location>
        <begin position="621"/>
        <end position="646"/>
    </location>
</feature>
<dbReference type="EMBL" id="JARKIK010000020">
    <property type="protein sequence ID" value="KAK8745159.1"/>
    <property type="molecule type" value="Genomic_DNA"/>
</dbReference>
<dbReference type="AlphaFoldDB" id="A0AAW0XQB9"/>
<protein>
    <submittedName>
        <fullName evidence="2">Uncharacterized protein</fullName>
    </submittedName>
</protein>
<feature type="region of interest" description="Disordered" evidence="1">
    <location>
        <begin position="185"/>
        <end position="231"/>
    </location>
</feature>
<evidence type="ECO:0000313" key="3">
    <source>
        <dbReference type="Proteomes" id="UP001445076"/>
    </source>
</evidence>
<gene>
    <name evidence="2" type="ORF">OTU49_000487</name>
</gene>
<feature type="compositionally biased region" description="Low complexity" evidence="1">
    <location>
        <begin position="877"/>
        <end position="890"/>
    </location>
</feature>
<feature type="compositionally biased region" description="Polar residues" evidence="1">
    <location>
        <begin position="59"/>
        <end position="74"/>
    </location>
</feature>
<feature type="region of interest" description="Disordered" evidence="1">
    <location>
        <begin position="778"/>
        <end position="808"/>
    </location>
</feature>
<organism evidence="2 3">
    <name type="scientific">Cherax quadricarinatus</name>
    <name type="common">Australian red claw crayfish</name>
    <dbReference type="NCBI Taxonomy" id="27406"/>
    <lineage>
        <taxon>Eukaryota</taxon>
        <taxon>Metazoa</taxon>
        <taxon>Ecdysozoa</taxon>
        <taxon>Arthropoda</taxon>
        <taxon>Crustacea</taxon>
        <taxon>Multicrustacea</taxon>
        <taxon>Malacostraca</taxon>
        <taxon>Eumalacostraca</taxon>
        <taxon>Eucarida</taxon>
        <taxon>Decapoda</taxon>
        <taxon>Pleocyemata</taxon>
        <taxon>Astacidea</taxon>
        <taxon>Parastacoidea</taxon>
        <taxon>Parastacidae</taxon>
        <taxon>Cherax</taxon>
    </lineage>
</organism>
<reference evidence="2 3" key="1">
    <citation type="journal article" date="2024" name="BMC Genomics">
        <title>Genome assembly of redclaw crayfish (Cherax quadricarinatus) provides insights into its immune adaptation and hypoxia tolerance.</title>
        <authorList>
            <person name="Liu Z."/>
            <person name="Zheng J."/>
            <person name="Li H."/>
            <person name="Fang K."/>
            <person name="Wang S."/>
            <person name="He J."/>
            <person name="Zhou D."/>
            <person name="Weng S."/>
            <person name="Chi M."/>
            <person name="Gu Z."/>
            <person name="He J."/>
            <person name="Li F."/>
            <person name="Wang M."/>
        </authorList>
    </citation>
    <scope>NUCLEOTIDE SEQUENCE [LARGE SCALE GENOMIC DNA]</scope>
    <source>
        <strain evidence="2">ZL_2023a</strain>
    </source>
</reference>
<name>A0AAW0XQB9_CHEQU</name>
<feature type="compositionally biased region" description="Basic and acidic residues" evidence="1">
    <location>
        <begin position="894"/>
        <end position="914"/>
    </location>
</feature>
<feature type="compositionally biased region" description="Acidic residues" evidence="1">
    <location>
        <begin position="212"/>
        <end position="223"/>
    </location>
</feature>
<comment type="caution">
    <text evidence="2">The sequence shown here is derived from an EMBL/GenBank/DDBJ whole genome shotgun (WGS) entry which is preliminary data.</text>
</comment>
<accession>A0AAW0XQB9</accession>
<evidence type="ECO:0000256" key="1">
    <source>
        <dbReference type="SAM" id="MobiDB-lite"/>
    </source>
</evidence>
<feature type="compositionally biased region" description="Basic and acidic residues" evidence="1">
    <location>
        <begin position="185"/>
        <end position="198"/>
    </location>
</feature>
<evidence type="ECO:0000313" key="2">
    <source>
        <dbReference type="EMBL" id="KAK8745160.1"/>
    </source>
</evidence>
<feature type="compositionally biased region" description="Polar residues" evidence="1">
    <location>
        <begin position="19"/>
        <end position="31"/>
    </location>
</feature>
<keyword evidence="3" id="KW-1185">Reference proteome</keyword>
<feature type="region of interest" description="Disordered" evidence="1">
    <location>
        <begin position="871"/>
        <end position="923"/>
    </location>
</feature>